<dbReference type="SUPFAM" id="SSF56645">
    <property type="entry name" value="Acyl-CoA dehydrogenase NM domain-like"/>
    <property type="match status" value="1"/>
</dbReference>
<evidence type="ECO:0000313" key="12">
    <source>
        <dbReference type="EMBL" id="KUJ81729.1"/>
    </source>
</evidence>
<evidence type="ECO:0000259" key="11">
    <source>
        <dbReference type="Pfam" id="PF02771"/>
    </source>
</evidence>
<protein>
    <submittedName>
        <fullName evidence="12">Acyl-CoA dehydrogenase</fullName>
    </submittedName>
</protein>
<keyword evidence="6 8" id="KW-0274">FAD</keyword>
<dbReference type="InterPro" id="IPR009075">
    <property type="entry name" value="AcylCo_DH/oxidase_C"/>
</dbReference>
<gene>
    <name evidence="12" type="ORF">AVO44_00065</name>
</gene>
<evidence type="ECO:0000256" key="6">
    <source>
        <dbReference type="ARBA" id="ARBA00022827"/>
    </source>
</evidence>
<dbReference type="AlphaFoldDB" id="A0A0X3U1I5"/>
<dbReference type="STRING" id="1685378.AVO44_00065"/>
<dbReference type="Pfam" id="PF00441">
    <property type="entry name" value="Acyl-CoA_dh_1"/>
    <property type="match status" value="1"/>
</dbReference>
<keyword evidence="7 8" id="KW-0560">Oxidoreductase</keyword>
<accession>A0A0X3U1I5</accession>
<evidence type="ECO:0000259" key="10">
    <source>
        <dbReference type="Pfam" id="PF02770"/>
    </source>
</evidence>
<dbReference type="PANTHER" id="PTHR43831">
    <property type="entry name" value="ISOBUTYRYL-COA DEHYDROGENASE"/>
    <property type="match status" value="1"/>
</dbReference>
<keyword evidence="4" id="KW-0101">Branched-chain amino acid catabolism</keyword>
<comment type="cofactor">
    <cofactor evidence="1 8">
        <name>FAD</name>
        <dbReference type="ChEBI" id="CHEBI:57692"/>
    </cofactor>
</comment>
<dbReference type="PIRSF" id="PIRSF016578">
    <property type="entry name" value="HsaA"/>
    <property type="match status" value="1"/>
</dbReference>
<evidence type="ECO:0000256" key="8">
    <source>
        <dbReference type="RuleBase" id="RU362125"/>
    </source>
</evidence>
<dbReference type="InterPro" id="IPR036250">
    <property type="entry name" value="AcylCo_DH-like_C"/>
</dbReference>
<dbReference type="Proteomes" id="UP000053690">
    <property type="component" value="Unassembled WGS sequence"/>
</dbReference>
<dbReference type="Gene3D" id="1.20.140.10">
    <property type="entry name" value="Butyryl-CoA Dehydrogenase, subunit A, domain 3"/>
    <property type="match status" value="1"/>
</dbReference>
<dbReference type="InterPro" id="IPR006089">
    <property type="entry name" value="Acyl-CoA_DH_CS"/>
</dbReference>
<comment type="caution">
    <text evidence="12">The sequence shown here is derived from an EMBL/GenBank/DDBJ whole genome shotgun (WGS) entry which is preliminary data.</text>
</comment>
<dbReference type="Pfam" id="PF02770">
    <property type="entry name" value="Acyl-CoA_dh_M"/>
    <property type="match status" value="1"/>
</dbReference>
<evidence type="ECO:0000256" key="1">
    <source>
        <dbReference type="ARBA" id="ARBA00001974"/>
    </source>
</evidence>
<dbReference type="PROSITE" id="PS00072">
    <property type="entry name" value="ACYL_COA_DH_1"/>
    <property type="match status" value="1"/>
</dbReference>
<name>A0A0X3U1I5_9RHOB</name>
<evidence type="ECO:0000256" key="4">
    <source>
        <dbReference type="ARBA" id="ARBA00022456"/>
    </source>
</evidence>
<organism evidence="12 13">
    <name type="scientific">Ruegeria profundi</name>
    <dbReference type="NCBI Taxonomy" id="1685378"/>
    <lineage>
        <taxon>Bacteria</taxon>
        <taxon>Pseudomonadati</taxon>
        <taxon>Pseudomonadota</taxon>
        <taxon>Alphaproteobacteria</taxon>
        <taxon>Rhodobacterales</taxon>
        <taxon>Roseobacteraceae</taxon>
        <taxon>Ruegeria</taxon>
    </lineage>
</organism>
<evidence type="ECO:0000256" key="2">
    <source>
        <dbReference type="ARBA" id="ARBA00005109"/>
    </source>
</evidence>
<evidence type="ECO:0000313" key="13">
    <source>
        <dbReference type="Proteomes" id="UP000053690"/>
    </source>
</evidence>
<comment type="pathway">
    <text evidence="2">Amino-acid degradation; L-valine degradation.</text>
</comment>
<feature type="domain" description="Acyl-CoA dehydrogenase/oxidase C-terminal" evidence="9">
    <location>
        <begin position="227"/>
        <end position="377"/>
    </location>
</feature>
<dbReference type="FunFam" id="1.20.140.10:FF:000001">
    <property type="entry name" value="Acyl-CoA dehydrogenase"/>
    <property type="match status" value="1"/>
</dbReference>
<dbReference type="OrthoDB" id="9775090at2"/>
<dbReference type="InterPro" id="IPR037069">
    <property type="entry name" value="AcylCoA_DH/ox_N_sf"/>
</dbReference>
<dbReference type="GO" id="GO:0009083">
    <property type="term" value="P:branched-chain amino acid catabolic process"/>
    <property type="evidence" value="ECO:0007669"/>
    <property type="project" value="UniProtKB-KW"/>
</dbReference>
<dbReference type="InterPro" id="IPR013786">
    <property type="entry name" value="AcylCoA_DH/ox_N"/>
</dbReference>
<dbReference type="GO" id="GO:0003995">
    <property type="term" value="F:acyl-CoA dehydrogenase activity"/>
    <property type="evidence" value="ECO:0007669"/>
    <property type="project" value="InterPro"/>
</dbReference>
<dbReference type="Gene3D" id="1.10.540.10">
    <property type="entry name" value="Acyl-CoA dehydrogenase/oxidase, N-terminal domain"/>
    <property type="match status" value="1"/>
</dbReference>
<dbReference type="InterPro" id="IPR052547">
    <property type="entry name" value="Mito_Isobutyryl-CoADH"/>
</dbReference>
<evidence type="ECO:0000256" key="5">
    <source>
        <dbReference type="ARBA" id="ARBA00022630"/>
    </source>
</evidence>
<dbReference type="GO" id="GO:0050660">
    <property type="term" value="F:flavin adenine dinucleotide binding"/>
    <property type="evidence" value="ECO:0007669"/>
    <property type="project" value="InterPro"/>
</dbReference>
<dbReference type="Gene3D" id="2.40.110.10">
    <property type="entry name" value="Butyryl-CoA Dehydrogenase, subunit A, domain 2"/>
    <property type="match status" value="1"/>
</dbReference>
<dbReference type="InterPro" id="IPR006091">
    <property type="entry name" value="Acyl-CoA_Oxase/DH_mid-dom"/>
</dbReference>
<dbReference type="FunFam" id="2.40.110.10:FF:000001">
    <property type="entry name" value="Acyl-CoA dehydrogenase, mitochondrial"/>
    <property type="match status" value="1"/>
</dbReference>
<proteinExistence type="inferred from homology"/>
<evidence type="ECO:0000259" key="9">
    <source>
        <dbReference type="Pfam" id="PF00441"/>
    </source>
</evidence>
<dbReference type="InterPro" id="IPR046373">
    <property type="entry name" value="Acyl-CoA_Oxase/DH_mid-dom_sf"/>
</dbReference>
<reference evidence="13" key="1">
    <citation type="submission" date="2015-12" db="EMBL/GenBank/DDBJ databases">
        <authorList>
            <person name="Zhang G."/>
            <person name="Stingl U."/>
        </authorList>
    </citation>
    <scope>NUCLEOTIDE SEQUENCE [LARGE SCALE GENOMIC DNA]</scope>
    <source>
        <strain evidence="13">ZGT108</strain>
    </source>
</reference>
<feature type="domain" description="Acyl-CoA dehydrogenase/oxidase N-terminal" evidence="11">
    <location>
        <begin position="6"/>
        <end position="115"/>
    </location>
</feature>
<evidence type="ECO:0000256" key="3">
    <source>
        <dbReference type="ARBA" id="ARBA00009347"/>
    </source>
</evidence>
<dbReference type="RefSeq" id="WP_068331035.1">
    <property type="nucleotide sequence ID" value="NZ_JAIUZS010000001.1"/>
</dbReference>
<keyword evidence="5 8" id="KW-0285">Flavoprotein</keyword>
<dbReference type="EMBL" id="LQBP01000001">
    <property type="protein sequence ID" value="KUJ81729.1"/>
    <property type="molecule type" value="Genomic_DNA"/>
</dbReference>
<evidence type="ECO:0000256" key="7">
    <source>
        <dbReference type="ARBA" id="ARBA00023002"/>
    </source>
</evidence>
<dbReference type="Pfam" id="PF02771">
    <property type="entry name" value="Acyl-CoA_dh_N"/>
    <property type="match status" value="1"/>
</dbReference>
<keyword evidence="13" id="KW-1185">Reference proteome</keyword>
<sequence length="380" mass="41160">MDFALTEEQTAIFDMAYDFGQDNIAPFARQWEADGTIPKELWPQIGELGFGALYVSEDSGGSGLSRLDATLVFEALSMACPSVAAFLSIHNMCAKMLDSFASDALKSRIMPDVLSLNTVLSYCLTEPGSGSDAAALKTRADRTNEGYTLNGTKAFISGGGYSDAYVCMVRTGQDGPKGISTVYVEDGTPGLSFGALEQKMGWKSQPTAQVQFDDCHIPSGNLVGTEGDGFKYAMMGLDGGRLNIASCSLGAAQAGLNMTLQYMSERKAFGQSIDQFQALQFRLADMEIELQAARTFLRQAAWKLDQGAPDATKFCAMAKKFVTETGSKVVDQCLQLHGGYGYLADYGIEKLVRDLRVHQILEGTNEIMRVIVARQMLADR</sequence>
<dbReference type="SUPFAM" id="SSF47203">
    <property type="entry name" value="Acyl-CoA dehydrogenase C-terminal domain-like"/>
    <property type="match status" value="1"/>
</dbReference>
<dbReference type="InterPro" id="IPR009100">
    <property type="entry name" value="AcylCoA_DH/oxidase_NM_dom_sf"/>
</dbReference>
<comment type="similarity">
    <text evidence="3 8">Belongs to the acyl-CoA dehydrogenase family.</text>
</comment>
<dbReference type="PANTHER" id="PTHR43831:SF1">
    <property type="entry name" value="ISOBUTYRYL-COA DEHYDROGENASE, MITOCHONDRIAL"/>
    <property type="match status" value="1"/>
</dbReference>
<feature type="domain" description="Acyl-CoA oxidase/dehydrogenase middle" evidence="10">
    <location>
        <begin position="122"/>
        <end position="215"/>
    </location>
</feature>
<dbReference type="PROSITE" id="PS00073">
    <property type="entry name" value="ACYL_COA_DH_2"/>
    <property type="match status" value="1"/>
</dbReference>